<accession>A0A8S5M597</accession>
<dbReference type="EMBL" id="BK014822">
    <property type="protein sequence ID" value="DAD77312.1"/>
    <property type="molecule type" value="Genomic_DNA"/>
</dbReference>
<evidence type="ECO:0000313" key="2">
    <source>
        <dbReference type="EMBL" id="DAD77312.1"/>
    </source>
</evidence>
<organism evidence="2">
    <name type="scientific">Siphoviridae sp. ctEQg15</name>
    <dbReference type="NCBI Taxonomy" id="2826205"/>
    <lineage>
        <taxon>Viruses</taxon>
        <taxon>Duplodnaviria</taxon>
        <taxon>Heunggongvirae</taxon>
        <taxon>Uroviricota</taxon>
        <taxon>Caudoviricetes</taxon>
    </lineage>
</organism>
<evidence type="ECO:0000259" key="1">
    <source>
        <dbReference type="Pfam" id="PF18909"/>
    </source>
</evidence>
<dbReference type="Pfam" id="PF18909">
    <property type="entry name" value="dGTP_diPhyd_N"/>
    <property type="match status" value="1"/>
</dbReference>
<reference evidence="2" key="1">
    <citation type="journal article" date="2021" name="Proc. Natl. Acad. Sci. U.S.A.">
        <title>A Catalog of Tens of Thousands of Viruses from Human Metagenomes Reveals Hidden Associations with Chronic Diseases.</title>
        <authorList>
            <person name="Tisza M.J."/>
            <person name="Buck C.B."/>
        </authorList>
    </citation>
    <scope>NUCLEOTIDE SEQUENCE</scope>
    <source>
        <strain evidence="2">CtEQg15</strain>
    </source>
</reference>
<dbReference type="InterPro" id="IPR044038">
    <property type="entry name" value="dATP/dGTP_diPOhydrolase_N"/>
</dbReference>
<sequence length="111" mass="12750">MIEGTKDDNGKLKLSRVPPELIEAVARVRDFGDRKYTDPENWKHIAPERWHEALLRHVLAIWNDPMHIDEESGLPSLWHVACNAAFLCAQDNEVNPYTFCKAIPFAAIIDR</sequence>
<feature type="domain" description="dATP/dGTP diphosphohydrolase N-terminal" evidence="1">
    <location>
        <begin position="4"/>
        <end position="90"/>
    </location>
</feature>
<proteinExistence type="predicted"/>
<protein>
    <recommendedName>
        <fullName evidence="1">dATP/dGTP diphosphohydrolase N-terminal domain-containing protein</fullName>
    </recommendedName>
</protein>
<name>A0A8S5M597_9CAUD</name>